<keyword evidence="2" id="KW-1185">Reference proteome</keyword>
<dbReference type="EMBL" id="SRLO01000106">
    <property type="protein sequence ID" value="TNN75139.1"/>
    <property type="molecule type" value="Genomic_DNA"/>
</dbReference>
<comment type="caution">
    <text evidence="1">The sequence shown here is derived from an EMBL/GenBank/DDBJ whole genome shotgun (WGS) entry which is preliminary data.</text>
</comment>
<organism evidence="1 2">
    <name type="scientific">Liparis tanakae</name>
    <name type="common">Tanaka's snailfish</name>
    <dbReference type="NCBI Taxonomy" id="230148"/>
    <lineage>
        <taxon>Eukaryota</taxon>
        <taxon>Metazoa</taxon>
        <taxon>Chordata</taxon>
        <taxon>Craniata</taxon>
        <taxon>Vertebrata</taxon>
        <taxon>Euteleostomi</taxon>
        <taxon>Actinopterygii</taxon>
        <taxon>Neopterygii</taxon>
        <taxon>Teleostei</taxon>
        <taxon>Neoteleostei</taxon>
        <taxon>Acanthomorphata</taxon>
        <taxon>Eupercaria</taxon>
        <taxon>Perciformes</taxon>
        <taxon>Cottioidei</taxon>
        <taxon>Cottales</taxon>
        <taxon>Liparidae</taxon>
        <taxon>Liparis</taxon>
    </lineage>
</organism>
<gene>
    <name evidence="1" type="ORF">EYF80_014549</name>
</gene>
<reference evidence="1 2" key="1">
    <citation type="submission" date="2019-03" db="EMBL/GenBank/DDBJ databases">
        <title>First draft genome of Liparis tanakae, snailfish: a comprehensive survey of snailfish specific genes.</title>
        <authorList>
            <person name="Kim W."/>
            <person name="Song I."/>
            <person name="Jeong J.-H."/>
            <person name="Kim D."/>
            <person name="Kim S."/>
            <person name="Ryu S."/>
            <person name="Song J.Y."/>
            <person name="Lee S.K."/>
        </authorList>
    </citation>
    <scope>NUCLEOTIDE SEQUENCE [LARGE SCALE GENOMIC DNA]</scope>
    <source>
        <tissue evidence="1">Muscle</tissue>
    </source>
</reference>
<evidence type="ECO:0000313" key="2">
    <source>
        <dbReference type="Proteomes" id="UP000314294"/>
    </source>
</evidence>
<accession>A0A4Z2IAP4</accession>
<sequence length="101" mass="10570">MVALALGRVLCSITVHIPDHSTASTVCIHTCGSSAYCCELLELLVAKVAADAQSNSSLFYLFPLSEVAVGRWIQALGTLGGPSPAGRVILQADPLPHHVTM</sequence>
<proteinExistence type="predicted"/>
<name>A0A4Z2IAP4_9TELE</name>
<protein>
    <submittedName>
        <fullName evidence="1">Uncharacterized protein</fullName>
    </submittedName>
</protein>
<dbReference type="AlphaFoldDB" id="A0A4Z2IAP4"/>
<dbReference type="Proteomes" id="UP000314294">
    <property type="component" value="Unassembled WGS sequence"/>
</dbReference>
<evidence type="ECO:0000313" key="1">
    <source>
        <dbReference type="EMBL" id="TNN75139.1"/>
    </source>
</evidence>